<dbReference type="CDD" id="cd03801">
    <property type="entry name" value="GT4_PimA-like"/>
    <property type="match status" value="1"/>
</dbReference>
<dbReference type="PANTHER" id="PTHR46401">
    <property type="entry name" value="GLYCOSYLTRANSFERASE WBBK-RELATED"/>
    <property type="match status" value="1"/>
</dbReference>
<evidence type="ECO:0000259" key="2">
    <source>
        <dbReference type="Pfam" id="PF00534"/>
    </source>
</evidence>
<dbReference type="PANTHER" id="PTHR46401:SF2">
    <property type="entry name" value="GLYCOSYLTRANSFERASE WBBK-RELATED"/>
    <property type="match status" value="1"/>
</dbReference>
<dbReference type="Gene3D" id="3.40.50.2000">
    <property type="entry name" value="Glycogen Phosphorylase B"/>
    <property type="match status" value="2"/>
</dbReference>
<dbReference type="InterPro" id="IPR028098">
    <property type="entry name" value="Glyco_trans_4-like_N"/>
</dbReference>
<dbReference type="AlphaFoldDB" id="A0AAU7ZPE6"/>
<feature type="domain" description="Glycosyl transferase family 1" evidence="2">
    <location>
        <begin position="202"/>
        <end position="370"/>
    </location>
</feature>
<dbReference type="KEGG" id="tpsc:RBB77_20700"/>
<feature type="domain" description="Glycosyltransferase subfamily 4-like N-terminal" evidence="3">
    <location>
        <begin position="22"/>
        <end position="190"/>
    </location>
</feature>
<dbReference type="EMBL" id="CP132942">
    <property type="protein sequence ID" value="XCB32815.1"/>
    <property type="molecule type" value="Genomic_DNA"/>
</dbReference>
<proteinExistence type="predicted"/>
<dbReference type="SUPFAM" id="SSF53756">
    <property type="entry name" value="UDP-Glycosyltransferase/glycogen phosphorylase"/>
    <property type="match status" value="1"/>
</dbReference>
<organism evidence="4">
    <name type="scientific">Tunturiibacter psychrotolerans</name>
    <dbReference type="NCBI Taxonomy" id="3069686"/>
    <lineage>
        <taxon>Bacteria</taxon>
        <taxon>Pseudomonadati</taxon>
        <taxon>Acidobacteriota</taxon>
        <taxon>Terriglobia</taxon>
        <taxon>Terriglobales</taxon>
        <taxon>Acidobacteriaceae</taxon>
        <taxon>Tunturiibacter</taxon>
    </lineage>
</organism>
<dbReference type="Pfam" id="PF00534">
    <property type="entry name" value="Glycos_transf_1"/>
    <property type="match status" value="1"/>
</dbReference>
<dbReference type="Pfam" id="PF13439">
    <property type="entry name" value="Glyco_transf_4"/>
    <property type="match status" value="1"/>
</dbReference>
<evidence type="ECO:0000259" key="3">
    <source>
        <dbReference type="Pfam" id="PF13439"/>
    </source>
</evidence>
<sequence length="397" mass="45079">MNEDTRQPTVFMMDLWATVPYYTAYLSRALLAKSVNVTVGSISYYLDPECFSSRGIKLDPGLMDVVGRFRLPRLPRRVFKLLESLLNLAALSIRFAISPPDIVHVQFLTMLTQRLPFDLWFVRLCQRRGSKIVLTVHDLLPHNTGQSHKRIFHDLYQMVDRIICHSDTVRERLAEEFAVPEEKVSVIAHGPFFYDLPVTAEQILQSFALDPRKLLVLWQGIISPYKGIDLLLDAWQRVEATTEQPHLLIAGTGSPQLLEQIREQIRRLNLQRVQLHPRFISAEELVALYRAAEIVVYPYRAITTSGALATGLALCKTIVASDLPVFRELLTDKENALLVDPQDSLALANALTELSKDAPLRAQLANNVRSMNFGEESWLSIAAKTIECYKFVQRGQL</sequence>
<dbReference type="GO" id="GO:0016757">
    <property type="term" value="F:glycosyltransferase activity"/>
    <property type="evidence" value="ECO:0007669"/>
    <property type="project" value="UniProtKB-KW"/>
</dbReference>
<dbReference type="InterPro" id="IPR001296">
    <property type="entry name" value="Glyco_trans_1"/>
</dbReference>
<name>A0AAU7ZPE6_9BACT</name>
<keyword evidence="4" id="KW-0328">Glycosyltransferase</keyword>
<evidence type="ECO:0000313" key="4">
    <source>
        <dbReference type="EMBL" id="XCB32815.1"/>
    </source>
</evidence>
<gene>
    <name evidence="4" type="ORF">RBB77_20700</name>
</gene>
<dbReference type="EC" id="2.4.-.-" evidence="4"/>
<reference evidence="4" key="1">
    <citation type="submission" date="2023-08" db="EMBL/GenBank/DDBJ databases">
        <authorList>
            <person name="Messyasz A."/>
            <person name="Mannisto M.K."/>
            <person name="Kerkhof L.J."/>
            <person name="Haggblom M."/>
        </authorList>
    </citation>
    <scope>NUCLEOTIDE SEQUENCE</scope>
    <source>
        <strain evidence="4">X5P6</strain>
    </source>
</reference>
<evidence type="ECO:0000256" key="1">
    <source>
        <dbReference type="ARBA" id="ARBA00022679"/>
    </source>
</evidence>
<dbReference type="GO" id="GO:0009103">
    <property type="term" value="P:lipopolysaccharide biosynthetic process"/>
    <property type="evidence" value="ECO:0007669"/>
    <property type="project" value="TreeGrafter"/>
</dbReference>
<protein>
    <submittedName>
        <fullName evidence="4">Glycosyltransferase family 4 protein</fullName>
        <ecNumber evidence="4">2.4.-.-</ecNumber>
    </submittedName>
</protein>
<dbReference type="RefSeq" id="WP_353063653.1">
    <property type="nucleotide sequence ID" value="NZ_CP132942.1"/>
</dbReference>
<accession>A0AAU7ZPE6</accession>
<keyword evidence="1 4" id="KW-0808">Transferase</keyword>
<reference evidence="4" key="2">
    <citation type="journal article" date="2024" name="Environ. Microbiol.">
        <title>Genome analysis and description of Tunturibacter gen. nov. expands the diversity of Terriglobia in tundra soils.</title>
        <authorList>
            <person name="Messyasz A."/>
            <person name="Mannisto M.K."/>
            <person name="Kerkhof L.J."/>
            <person name="Haggblom M.M."/>
        </authorList>
    </citation>
    <scope>NUCLEOTIDE SEQUENCE</scope>
    <source>
        <strain evidence="4">X5P6</strain>
    </source>
</reference>